<dbReference type="PANTHER" id="PTHR43794:SF11">
    <property type="entry name" value="AMIDOHYDROLASE-RELATED DOMAIN-CONTAINING PROTEIN"/>
    <property type="match status" value="1"/>
</dbReference>
<comment type="caution">
    <text evidence="4">The sequence shown here is derived from an EMBL/GenBank/DDBJ whole genome shotgun (WGS) entry which is preliminary data.</text>
</comment>
<dbReference type="InterPro" id="IPR050287">
    <property type="entry name" value="MTA/SAH_deaminase"/>
</dbReference>
<dbReference type="InterPro" id="IPR006680">
    <property type="entry name" value="Amidohydro-rel"/>
</dbReference>
<evidence type="ECO:0000256" key="1">
    <source>
        <dbReference type="ARBA" id="ARBA00006745"/>
    </source>
</evidence>
<keyword evidence="2" id="KW-0378">Hydrolase</keyword>
<dbReference type="PANTHER" id="PTHR43794">
    <property type="entry name" value="AMINOHYDROLASE SSNA-RELATED"/>
    <property type="match status" value="1"/>
</dbReference>
<accession>A0A3A1YPG4</accession>
<dbReference type="GO" id="GO:0016810">
    <property type="term" value="F:hydrolase activity, acting on carbon-nitrogen (but not peptide) bonds"/>
    <property type="evidence" value="ECO:0007669"/>
    <property type="project" value="InterPro"/>
</dbReference>
<dbReference type="EMBL" id="NQYH01000015">
    <property type="protein sequence ID" value="RIY39505.1"/>
    <property type="molecule type" value="Genomic_DNA"/>
</dbReference>
<evidence type="ECO:0000313" key="4">
    <source>
        <dbReference type="EMBL" id="RIY39505.1"/>
    </source>
</evidence>
<evidence type="ECO:0000259" key="3">
    <source>
        <dbReference type="Pfam" id="PF01979"/>
    </source>
</evidence>
<proteinExistence type="inferred from homology"/>
<organism evidence="4 5">
    <name type="scientific">Neopusillimonas maritima</name>
    <dbReference type="NCBI Taxonomy" id="2026239"/>
    <lineage>
        <taxon>Bacteria</taxon>
        <taxon>Pseudomonadati</taxon>
        <taxon>Pseudomonadota</taxon>
        <taxon>Betaproteobacteria</taxon>
        <taxon>Burkholderiales</taxon>
        <taxon>Alcaligenaceae</taxon>
        <taxon>Neopusillimonas</taxon>
    </lineage>
</organism>
<comment type="similarity">
    <text evidence="1">Belongs to the metallo-dependent hydrolases superfamily. ATZ/TRZ family.</text>
</comment>
<dbReference type="InterPro" id="IPR032466">
    <property type="entry name" value="Metal_Hydrolase"/>
</dbReference>
<dbReference type="OrthoDB" id="9807210at2"/>
<sequence>MVQTCDVLLTGGVVVTMDDDRRIIENGAVAVQGNRIAAVGRVRDMVGWKAQRVVSCEGHVVIPGLIDTHNHLFQVAGRGLGDGMALWEWLEKFMLPLAGGITPGEALAAVRVAALESLSSGTTTIIDNHYAPNDVQTSLQVAGVLHDMGLRGAIARGVFGPFTNVARDNHLNPMLFRNTVSQELDNMRACLNEWRSDRVAIWPSPVNVIYNDQDLVRGLVEMAREFSVPWQTHCSEAQSDPEIYQQAYGVRPFVWMQQQGLLGRDATFAHAIWLDDQEVEVTGSAACGIAHNPMSNEYLASGAMRLRDLRSAGATIGMGADGAAGHLMDMFQIMRQMVYVQRLHTLSPESTRAAEAFELATRGGAEMAGIDAGCLIPGKLADIAVVSLQGAHMTPCNDPVASLVYCASGRDVSLTMVDGRIAYEQGQAQFVDHEKILGDARQYCKDLIQRLNINVPGRFV</sequence>
<dbReference type="Gene3D" id="3.20.20.140">
    <property type="entry name" value="Metal-dependent hydrolases"/>
    <property type="match status" value="1"/>
</dbReference>
<dbReference type="RefSeq" id="WP_119516831.1">
    <property type="nucleotide sequence ID" value="NZ_NQYH01000015.1"/>
</dbReference>
<evidence type="ECO:0000313" key="5">
    <source>
        <dbReference type="Proteomes" id="UP000266206"/>
    </source>
</evidence>
<reference evidence="4 5" key="1">
    <citation type="submission" date="2017-08" db="EMBL/GenBank/DDBJ databases">
        <title>Pusillimonas indicus sp. nov., a member of the family Alcaligenaceae isolated from surface seawater.</title>
        <authorList>
            <person name="Li J."/>
        </authorList>
    </citation>
    <scope>NUCLEOTIDE SEQUENCE [LARGE SCALE GENOMIC DNA]</scope>
    <source>
        <strain evidence="4 5">L52-1-41</strain>
    </source>
</reference>
<dbReference type="InterPro" id="IPR011059">
    <property type="entry name" value="Metal-dep_hydrolase_composite"/>
</dbReference>
<dbReference type="SUPFAM" id="SSF51338">
    <property type="entry name" value="Composite domain of metallo-dependent hydrolases"/>
    <property type="match status" value="1"/>
</dbReference>
<dbReference type="AlphaFoldDB" id="A0A3A1YPG4"/>
<evidence type="ECO:0000256" key="2">
    <source>
        <dbReference type="ARBA" id="ARBA00022801"/>
    </source>
</evidence>
<protein>
    <recommendedName>
        <fullName evidence="3">Amidohydrolase-related domain-containing protein</fullName>
    </recommendedName>
</protein>
<dbReference type="Gene3D" id="2.30.40.10">
    <property type="entry name" value="Urease, subunit C, domain 1"/>
    <property type="match status" value="1"/>
</dbReference>
<dbReference type="Proteomes" id="UP000266206">
    <property type="component" value="Unassembled WGS sequence"/>
</dbReference>
<name>A0A3A1YPG4_9BURK</name>
<feature type="domain" description="Amidohydrolase-related" evidence="3">
    <location>
        <begin position="60"/>
        <end position="421"/>
    </location>
</feature>
<dbReference type="SUPFAM" id="SSF51556">
    <property type="entry name" value="Metallo-dependent hydrolases"/>
    <property type="match status" value="1"/>
</dbReference>
<gene>
    <name evidence="4" type="ORF">CJP73_13830</name>
</gene>
<dbReference type="Pfam" id="PF01979">
    <property type="entry name" value="Amidohydro_1"/>
    <property type="match status" value="1"/>
</dbReference>